<reference evidence="2" key="1">
    <citation type="submission" date="2019-06" db="EMBL/GenBank/DDBJ databases">
        <authorList>
            <person name="Garcia T.J."/>
            <person name="DuCharme J.A."/>
            <person name="Schrock T.A."/>
            <person name="Smith H.M."/>
            <person name="Sorrell T.J."/>
            <person name="Panagakis A."/>
            <person name="Caruso S.M."/>
            <person name="Garlena R.A."/>
            <person name="Russell D.A."/>
            <person name="Pope W.H."/>
            <person name="Jacobs-Sera D."/>
            <person name="Hatfull G.F."/>
        </authorList>
    </citation>
    <scope>NUCLEOTIDE SEQUENCE [LARGE SCALE GENOMIC DNA]</scope>
</reference>
<dbReference type="Proteomes" id="UP000318511">
    <property type="component" value="Segment"/>
</dbReference>
<dbReference type="EMBL" id="MN096366">
    <property type="protein sequence ID" value="QDK02359.1"/>
    <property type="molecule type" value="Genomic_DNA"/>
</dbReference>
<protein>
    <submittedName>
        <fullName evidence="1">Uncharacterized protein</fullName>
    </submittedName>
</protein>
<name>A0A514U087_9CAUD</name>
<gene>
    <name evidence="1" type="primary">66</name>
    <name evidence="1" type="ORF">SEA_ABSOLUTEMADLAD_66</name>
</gene>
<sequence>MSGKSSGGRNIFMYAHAISPPSRARARDSVPAEHPFCQGSISRSITWSFMVLTRVVGSVSDPRATLPRHPTVWVAFLMETMRTIMTLTHRLPMYMGAWVDAWGGMDLAGHPGNAVGLARLYG</sequence>
<accession>A0A514U087</accession>
<evidence type="ECO:0000313" key="2">
    <source>
        <dbReference type="Proteomes" id="UP000318511"/>
    </source>
</evidence>
<organism evidence="1 2">
    <name type="scientific">Mycobacterium phage AbsoluteMadLad</name>
    <dbReference type="NCBI Taxonomy" id="2593343"/>
    <lineage>
        <taxon>Viruses</taxon>
        <taxon>Duplodnaviria</taxon>
        <taxon>Heunggongvirae</taxon>
        <taxon>Uroviricota</taxon>
        <taxon>Caudoviricetes</taxon>
        <taxon>Bclasvirinae</taxon>
        <taxon>Pegunavirus</taxon>
        <taxon>Pegunavirus suffolk</taxon>
    </lineage>
</organism>
<proteinExistence type="predicted"/>
<evidence type="ECO:0000313" key="1">
    <source>
        <dbReference type="EMBL" id="QDK02359.1"/>
    </source>
</evidence>